<dbReference type="Bgee" id="ENSNBRG00000006139">
    <property type="expression patterns" value="Expressed in mesonephros and 2 other cell types or tissues"/>
</dbReference>
<evidence type="ECO:0000259" key="1">
    <source>
        <dbReference type="Pfam" id="PF15410"/>
    </source>
</evidence>
<reference evidence="2" key="1">
    <citation type="submission" date="2025-08" db="UniProtKB">
        <authorList>
            <consortium name="Ensembl"/>
        </authorList>
    </citation>
    <scope>IDENTIFICATION</scope>
</reference>
<feature type="domain" description="Pleckstrin homology" evidence="1">
    <location>
        <begin position="58"/>
        <end position="146"/>
    </location>
</feature>
<dbReference type="Proteomes" id="UP000261580">
    <property type="component" value="Unassembled WGS sequence"/>
</dbReference>
<sequence>MKLFLSLQSLYNSIKNEPLEWADELKKVVNEDPGDNPRLRSKVNPFLDVPHDKKAAVVKNGFLQRKLHADIDGKRTPWGKRSWKTFDGVLKGMVLYLQKVSNSIPALLIHHFLHLNSFDKAVCMLKKSHSSPSLELEVAPATVVKVRRNISERRTYRKPIIPRWNKEV</sequence>
<dbReference type="AlphaFoldDB" id="A0A3Q4GWR4"/>
<accession>A0A3Q4GWR4</accession>
<dbReference type="Gene3D" id="2.30.29.30">
    <property type="entry name" value="Pleckstrin-homology domain (PH domain)/Phosphotyrosine-binding domain (PTB)"/>
    <property type="match status" value="1"/>
</dbReference>
<keyword evidence="3" id="KW-1185">Reference proteome</keyword>
<dbReference type="PANTHER" id="PTHR10663">
    <property type="entry name" value="GUANYL-NUCLEOTIDE EXCHANGE FACTOR"/>
    <property type="match status" value="1"/>
</dbReference>
<dbReference type="InterPro" id="IPR041681">
    <property type="entry name" value="PH_9"/>
</dbReference>
<name>A0A3Q4GWR4_NEOBR</name>
<evidence type="ECO:0000313" key="2">
    <source>
        <dbReference type="Ensembl" id="ENSNBRP00000008192.1"/>
    </source>
</evidence>
<dbReference type="PANTHER" id="PTHR10663:SF338">
    <property type="entry name" value="PH AND SEC7 DOMAIN-CONTAINING PROTEIN 4"/>
    <property type="match status" value="1"/>
</dbReference>
<dbReference type="Pfam" id="PF15410">
    <property type="entry name" value="PH_9"/>
    <property type="match status" value="1"/>
</dbReference>
<dbReference type="InterPro" id="IPR011993">
    <property type="entry name" value="PH-like_dom_sf"/>
</dbReference>
<reference evidence="2" key="2">
    <citation type="submission" date="2025-09" db="UniProtKB">
        <authorList>
            <consortium name="Ensembl"/>
        </authorList>
    </citation>
    <scope>IDENTIFICATION</scope>
</reference>
<dbReference type="SUPFAM" id="SSF50729">
    <property type="entry name" value="PH domain-like"/>
    <property type="match status" value="1"/>
</dbReference>
<proteinExistence type="predicted"/>
<dbReference type="Ensembl" id="ENSNBRT00000008427.1">
    <property type="protein sequence ID" value="ENSNBRP00000008192.1"/>
    <property type="gene ID" value="ENSNBRG00000006139.1"/>
</dbReference>
<organism evidence="2 3">
    <name type="scientific">Neolamprologus brichardi</name>
    <name type="common">Fairy cichlid</name>
    <name type="synonym">Lamprologus brichardi</name>
    <dbReference type="NCBI Taxonomy" id="32507"/>
    <lineage>
        <taxon>Eukaryota</taxon>
        <taxon>Metazoa</taxon>
        <taxon>Chordata</taxon>
        <taxon>Craniata</taxon>
        <taxon>Vertebrata</taxon>
        <taxon>Euteleostomi</taxon>
        <taxon>Actinopterygii</taxon>
        <taxon>Neopterygii</taxon>
        <taxon>Teleostei</taxon>
        <taxon>Neoteleostei</taxon>
        <taxon>Acanthomorphata</taxon>
        <taxon>Ovalentaria</taxon>
        <taxon>Cichlomorphae</taxon>
        <taxon>Cichliformes</taxon>
        <taxon>Cichlidae</taxon>
        <taxon>African cichlids</taxon>
        <taxon>Pseudocrenilabrinae</taxon>
        <taxon>Lamprologini</taxon>
        <taxon>Neolamprologus</taxon>
    </lineage>
</organism>
<protein>
    <submittedName>
        <fullName evidence="2">PH and SEC7 domain-containing protein 4-like</fullName>
    </submittedName>
</protein>
<dbReference type="GeneTree" id="ENSGT00940000155061"/>
<evidence type="ECO:0000313" key="3">
    <source>
        <dbReference type="Proteomes" id="UP000261580"/>
    </source>
</evidence>